<dbReference type="PROSITE" id="PS50943">
    <property type="entry name" value="HTH_CROC1"/>
    <property type="match status" value="1"/>
</dbReference>
<dbReference type="RefSeq" id="WP_229583557.1">
    <property type="nucleotide sequence ID" value="NZ_CP083975.1"/>
</dbReference>
<dbReference type="SUPFAM" id="SSF47413">
    <property type="entry name" value="lambda repressor-like DNA-binding domains"/>
    <property type="match status" value="1"/>
</dbReference>
<keyword evidence="2" id="KW-0614">Plasmid</keyword>
<dbReference type="SMART" id="SM00530">
    <property type="entry name" value="HTH_XRE"/>
    <property type="match status" value="1"/>
</dbReference>
<dbReference type="GO" id="GO:0003677">
    <property type="term" value="F:DNA binding"/>
    <property type="evidence" value="ECO:0007669"/>
    <property type="project" value="InterPro"/>
</dbReference>
<organism evidence="2 3">
    <name type="scientific">Rhodococcus rhodochrous</name>
    <dbReference type="NCBI Taxonomy" id="1829"/>
    <lineage>
        <taxon>Bacteria</taxon>
        <taxon>Bacillati</taxon>
        <taxon>Actinomycetota</taxon>
        <taxon>Actinomycetes</taxon>
        <taxon>Mycobacteriales</taxon>
        <taxon>Nocardiaceae</taxon>
        <taxon>Rhodococcus</taxon>
    </lineage>
</organism>
<name>A0AA46X176_RHORH</name>
<proteinExistence type="predicted"/>
<dbReference type="CDD" id="cd00093">
    <property type="entry name" value="HTH_XRE"/>
    <property type="match status" value="1"/>
</dbReference>
<evidence type="ECO:0000313" key="3">
    <source>
        <dbReference type="Proteomes" id="UP001162740"/>
    </source>
</evidence>
<evidence type="ECO:0000313" key="2">
    <source>
        <dbReference type="EMBL" id="UZF48213.1"/>
    </source>
</evidence>
<dbReference type="Pfam" id="PF01381">
    <property type="entry name" value="HTH_3"/>
    <property type="match status" value="1"/>
</dbReference>
<sequence length="118" mass="13345">MNEDTTRTRFVRINDRIDKLAADPLIAEEVRKYRDERDTVNRIHAQGLADIRKASNLTQKQVAAALDTDQGTVSRIERRDDLLLSTLRQYLAATGAEHPKIVIEKDGVEITLDLDAFA</sequence>
<feature type="domain" description="HTH cro/C1-type" evidence="1">
    <location>
        <begin position="48"/>
        <end position="101"/>
    </location>
</feature>
<geneLocation type="plasmid" evidence="2 3">
    <name>pGD02.2.1</name>
</geneLocation>
<dbReference type="Gene3D" id="1.10.260.40">
    <property type="entry name" value="lambda repressor-like DNA-binding domains"/>
    <property type="match status" value="1"/>
</dbReference>
<dbReference type="Proteomes" id="UP001162740">
    <property type="component" value="Plasmid pGD02.2.1"/>
</dbReference>
<protein>
    <submittedName>
        <fullName evidence="2">Helix-turn-helix transcriptional regulator</fullName>
    </submittedName>
</protein>
<evidence type="ECO:0000259" key="1">
    <source>
        <dbReference type="PROSITE" id="PS50943"/>
    </source>
</evidence>
<dbReference type="InterPro" id="IPR010982">
    <property type="entry name" value="Lambda_DNA-bd_dom_sf"/>
</dbReference>
<reference evidence="2 3" key="1">
    <citation type="journal article" date="2021" name="Front. Microbiol.">
        <title>Bacterial Transformation of Aromatic Monomers in Softwood Black Liquor.</title>
        <authorList>
            <person name="Navas L.E."/>
            <person name="Dexter G."/>
            <person name="Liu J."/>
            <person name="Levy-Booth D."/>
            <person name="Cho M."/>
            <person name="Jang S.K."/>
            <person name="Mansfield S.D."/>
            <person name="Renneckar S."/>
            <person name="Mohn W.W."/>
            <person name="Eltis L.D."/>
        </authorList>
    </citation>
    <scope>NUCLEOTIDE SEQUENCE [LARGE SCALE GENOMIC DNA]</scope>
    <source>
        <strain evidence="2 3">GD02</strain>
    </source>
</reference>
<dbReference type="EMBL" id="CP083975">
    <property type="protein sequence ID" value="UZF48213.1"/>
    <property type="molecule type" value="Genomic_DNA"/>
</dbReference>
<gene>
    <name evidence="2" type="ORF">KUM34_028025</name>
</gene>
<dbReference type="InterPro" id="IPR001387">
    <property type="entry name" value="Cro/C1-type_HTH"/>
</dbReference>
<accession>A0AA46X176</accession>
<dbReference type="AlphaFoldDB" id="A0AA46X176"/>